<feature type="transmembrane region" description="Helical" evidence="1">
    <location>
        <begin position="38"/>
        <end position="66"/>
    </location>
</feature>
<organism evidence="3 4">
    <name type="scientific">Xenopus laevis</name>
    <name type="common">African clawed frog</name>
    <dbReference type="NCBI Taxonomy" id="8355"/>
    <lineage>
        <taxon>Eukaryota</taxon>
        <taxon>Metazoa</taxon>
        <taxon>Chordata</taxon>
        <taxon>Craniata</taxon>
        <taxon>Vertebrata</taxon>
        <taxon>Euteleostomi</taxon>
        <taxon>Amphibia</taxon>
        <taxon>Batrachia</taxon>
        <taxon>Anura</taxon>
        <taxon>Pipoidea</taxon>
        <taxon>Pipidae</taxon>
        <taxon>Xenopodinae</taxon>
        <taxon>Xenopus</taxon>
        <taxon>Xenopus</taxon>
    </lineage>
</organism>
<feature type="chain" id="PRO_5037053873" evidence="2">
    <location>
        <begin position="29"/>
        <end position="82"/>
    </location>
</feature>
<protein>
    <submittedName>
        <fullName evidence="3">Uncharacterized protein</fullName>
    </submittedName>
</protein>
<evidence type="ECO:0000313" key="3">
    <source>
        <dbReference type="EMBL" id="OCT66229.1"/>
    </source>
</evidence>
<dbReference type="Proteomes" id="UP000694892">
    <property type="component" value="Chromosome 8S"/>
</dbReference>
<sequence>MATGCPLSKAKILCIVFACVLSLQGTVAQTNTTCSTDVPGWGIALLVLICLILACLLCSLCSIPFLSKCCRTDSVQGISCGK</sequence>
<keyword evidence="2" id="KW-0732">Signal</keyword>
<keyword evidence="1" id="KW-0472">Membrane</keyword>
<proteinExistence type="predicted"/>
<name>A0A974H619_XENLA</name>
<evidence type="ECO:0000256" key="1">
    <source>
        <dbReference type="SAM" id="Phobius"/>
    </source>
</evidence>
<evidence type="ECO:0000313" key="4">
    <source>
        <dbReference type="Proteomes" id="UP000694892"/>
    </source>
</evidence>
<evidence type="ECO:0000256" key="2">
    <source>
        <dbReference type="SAM" id="SignalP"/>
    </source>
</evidence>
<dbReference type="AlphaFoldDB" id="A0A974H619"/>
<reference evidence="4" key="1">
    <citation type="journal article" date="2016" name="Nature">
        <title>Genome evolution in the allotetraploid frog Xenopus laevis.</title>
        <authorList>
            <person name="Session A.M."/>
            <person name="Uno Y."/>
            <person name="Kwon T."/>
            <person name="Chapman J.A."/>
            <person name="Toyoda A."/>
            <person name="Takahashi S."/>
            <person name="Fukui A."/>
            <person name="Hikosaka A."/>
            <person name="Suzuki A."/>
            <person name="Kondo M."/>
            <person name="van Heeringen S.J."/>
            <person name="Quigley I."/>
            <person name="Heinz S."/>
            <person name="Ogino H."/>
            <person name="Ochi H."/>
            <person name="Hellsten U."/>
            <person name="Lyons J.B."/>
            <person name="Simakov O."/>
            <person name="Putnam N."/>
            <person name="Stites J."/>
            <person name="Kuroki Y."/>
            <person name="Tanaka T."/>
            <person name="Michiue T."/>
            <person name="Watanabe M."/>
            <person name="Bogdanovic O."/>
            <person name="Lister R."/>
            <person name="Georgiou G."/>
            <person name="Paranjpe S.S."/>
            <person name="van Kruijsbergen I."/>
            <person name="Shu S."/>
            <person name="Carlson J."/>
            <person name="Kinoshita T."/>
            <person name="Ohta Y."/>
            <person name="Mawaribuchi S."/>
            <person name="Jenkins J."/>
            <person name="Grimwood J."/>
            <person name="Schmutz J."/>
            <person name="Mitros T."/>
            <person name="Mozaffari S.V."/>
            <person name="Suzuki Y."/>
            <person name="Haramoto Y."/>
            <person name="Yamamoto T.S."/>
            <person name="Takagi C."/>
            <person name="Heald R."/>
            <person name="Miller K."/>
            <person name="Haudenschild C."/>
            <person name="Kitzman J."/>
            <person name="Nakayama T."/>
            <person name="Izutsu Y."/>
            <person name="Robert J."/>
            <person name="Fortriede J."/>
            <person name="Burns K."/>
            <person name="Lotay V."/>
            <person name="Karimi K."/>
            <person name="Yasuoka Y."/>
            <person name="Dichmann D.S."/>
            <person name="Flajnik M.F."/>
            <person name="Houston D.W."/>
            <person name="Shendure J."/>
            <person name="DuPasquier L."/>
            <person name="Vize P.D."/>
            <person name="Zorn A.M."/>
            <person name="Ito M."/>
            <person name="Marcotte E.M."/>
            <person name="Wallingford J.B."/>
            <person name="Ito Y."/>
            <person name="Asashima M."/>
            <person name="Ueno N."/>
            <person name="Matsuda Y."/>
            <person name="Veenstra G.J."/>
            <person name="Fujiyama A."/>
            <person name="Harland R.M."/>
            <person name="Taira M."/>
            <person name="Rokhsar D.S."/>
        </authorList>
    </citation>
    <scope>NUCLEOTIDE SEQUENCE [LARGE SCALE GENOMIC DNA]</scope>
    <source>
        <strain evidence="4">J</strain>
    </source>
</reference>
<dbReference type="EMBL" id="CM004481">
    <property type="protein sequence ID" value="OCT66229.1"/>
    <property type="molecule type" value="Genomic_DNA"/>
</dbReference>
<feature type="signal peptide" evidence="2">
    <location>
        <begin position="1"/>
        <end position="28"/>
    </location>
</feature>
<accession>A0A974H619</accession>
<keyword evidence="1" id="KW-0812">Transmembrane</keyword>
<gene>
    <name evidence="3" type="ORF">XELAEV_18042487mg</name>
</gene>
<keyword evidence="1" id="KW-1133">Transmembrane helix</keyword>